<keyword evidence="1" id="KW-1133">Transmembrane helix</keyword>
<dbReference type="InterPro" id="IPR012902">
    <property type="entry name" value="N_methyl_site"/>
</dbReference>
<dbReference type="Pfam" id="PF07963">
    <property type="entry name" value="N_methyl"/>
    <property type="match status" value="1"/>
</dbReference>
<dbReference type="InterPro" id="IPR045584">
    <property type="entry name" value="Pilin-like"/>
</dbReference>
<dbReference type="NCBIfam" id="TIGR02532">
    <property type="entry name" value="IV_pilin_GFxxxE"/>
    <property type="match status" value="1"/>
</dbReference>
<organism evidence="2 3">
    <name type="scientific">Geopseudomonas guangdongensis</name>
    <dbReference type="NCBI Taxonomy" id="1245526"/>
    <lineage>
        <taxon>Bacteria</taxon>
        <taxon>Pseudomonadati</taxon>
        <taxon>Pseudomonadota</taxon>
        <taxon>Gammaproteobacteria</taxon>
        <taxon>Pseudomonadales</taxon>
        <taxon>Pseudomonadaceae</taxon>
        <taxon>Geopseudomonas</taxon>
    </lineage>
</organism>
<evidence type="ECO:0000256" key="1">
    <source>
        <dbReference type="SAM" id="Phobius"/>
    </source>
</evidence>
<dbReference type="PROSITE" id="PS00409">
    <property type="entry name" value="PROKAR_NTER_METHYL"/>
    <property type="match status" value="1"/>
</dbReference>
<dbReference type="Gene3D" id="3.30.700.10">
    <property type="entry name" value="Glycoprotein, Type 4 Pilin"/>
    <property type="match status" value="1"/>
</dbReference>
<dbReference type="PANTHER" id="PTHR30093">
    <property type="entry name" value="GENERAL SECRETION PATHWAY PROTEIN G"/>
    <property type="match status" value="1"/>
</dbReference>
<name>A0A1H2EAC9_9GAMM</name>
<keyword evidence="1" id="KW-0812">Transmembrane</keyword>
<gene>
    <name evidence="2" type="ORF">SAMN05216580_0443</name>
</gene>
<feature type="transmembrane region" description="Helical" evidence="1">
    <location>
        <begin position="12"/>
        <end position="33"/>
    </location>
</feature>
<dbReference type="GO" id="GO:0043683">
    <property type="term" value="P:type IV pilus assembly"/>
    <property type="evidence" value="ECO:0007669"/>
    <property type="project" value="InterPro"/>
</dbReference>
<dbReference type="InterPro" id="IPR031982">
    <property type="entry name" value="PilE-like"/>
</dbReference>
<accession>A0A1H2EAC9</accession>
<dbReference type="PANTHER" id="PTHR30093:SF47">
    <property type="entry name" value="TYPE IV PILUS NON-CORE MINOR PILIN PILE"/>
    <property type="match status" value="1"/>
</dbReference>
<dbReference type="RefSeq" id="WP_090211776.1">
    <property type="nucleotide sequence ID" value="NZ_LT629780.1"/>
</dbReference>
<reference evidence="3" key="1">
    <citation type="submission" date="2016-10" db="EMBL/GenBank/DDBJ databases">
        <authorList>
            <person name="Varghese N."/>
            <person name="Submissions S."/>
        </authorList>
    </citation>
    <scope>NUCLEOTIDE SEQUENCE [LARGE SCALE GENOMIC DNA]</scope>
    <source>
        <strain evidence="3">CCTCC 2012022</strain>
    </source>
</reference>
<protein>
    <submittedName>
        <fullName evidence="2">Type IV pilus assembly protein PilE</fullName>
    </submittedName>
</protein>
<dbReference type="STRING" id="1245526.SAMN05216580_0443"/>
<proteinExistence type="predicted"/>
<evidence type="ECO:0000313" key="3">
    <source>
        <dbReference type="Proteomes" id="UP000243063"/>
    </source>
</evidence>
<dbReference type="AlphaFoldDB" id="A0A1H2EAC9"/>
<evidence type="ECO:0000313" key="2">
    <source>
        <dbReference type="EMBL" id="SDT92057.1"/>
    </source>
</evidence>
<dbReference type="Proteomes" id="UP000243063">
    <property type="component" value="Chromosome I"/>
</dbReference>
<dbReference type="Pfam" id="PF16732">
    <property type="entry name" value="ComP_DUS"/>
    <property type="match status" value="1"/>
</dbReference>
<dbReference type="EMBL" id="LT629780">
    <property type="protein sequence ID" value="SDT92057.1"/>
    <property type="molecule type" value="Genomic_DNA"/>
</dbReference>
<sequence length="146" mass="15520">MKTPSASRGFTLIEMMIVVAIVGILAAIAYPSYQEYVLRGKRSEGSAFLMDIAARQERHYAQHHSYVTANNQLSRLGVADKSSQQHYSIGLAASSGDGGYTLTATPAFSDERCGNLTLNALGTKGAKGKTSAGSDADKTLVLGCWK</sequence>
<dbReference type="SUPFAM" id="SSF54523">
    <property type="entry name" value="Pili subunits"/>
    <property type="match status" value="1"/>
</dbReference>
<keyword evidence="1" id="KW-0472">Membrane</keyword>
<dbReference type="OrthoDB" id="5296638at2"/>
<keyword evidence="3" id="KW-1185">Reference proteome</keyword>